<accession>A0A1M5YPL0</accession>
<reference evidence="2" key="1">
    <citation type="submission" date="2016-11" db="EMBL/GenBank/DDBJ databases">
        <authorList>
            <person name="Varghese N."/>
            <person name="Submissions S."/>
        </authorList>
    </citation>
    <scope>NUCLEOTIDE SEQUENCE [LARGE SCALE GENOMIC DNA]</scope>
    <source>
        <strain evidence="2">DSM 15449</strain>
    </source>
</reference>
<dbReference type="Proteomes" id="UP000183954">
    <property type="component" value="Unassembled WGS sequence"/>
</dbReference>
<evidence type="ECO:0000313" key="2">
    <source>
        <dbReference type="Proteomes" id="UP000183954"/>
    </source>
</evidence>
<dbReference type="EMBL" id="FQXJ01000008">
    <property type="protein sequence ID" value="SHI13814.1"/>
    <property type="molecule type" value="Genomic_DNA"/>
</dbReference>
<evidence type="ECO:0000313" key="1">
    <source>
        <dbReference type="EMBL" id="SHI13814.1"/>
    </source>
</evidence>
<name>A0A1M5YPL0_9FIRM</name>
<proteinExistence type="predicted"/>
<sequence length="65" mass="7130">MRTSNYISHYYKYPKIYIGITLKICSNGLACTSTRITLFASLVSAIGSIKNDKGIGDKYGIYGVS</sequence>
<dbReference type="AlphaFoldDB" id="A0A1M5YPL0"/>
<gene>
    <name evidence="1" type="ORF">SAMN02746098_02613</name>
</gene>
<protein>
    <submittedName>
        <fullName evidence="1">Uncharacterized protein</fullName>
    </submittedName>
</protein>
<keyword evidence="2" id="KW-1185">Reference proteome</keyword>
<organism evidence="1 2">
    <name type="scientific">Desulfosporosinus lacus DSM 15449</name>
    <dbReference type="NCBI Taxonomy" id="1121420"/>
    <lineage>
        <taxon>Bacteria</taxon>
        <taxon>Bacillati</taxon>
        <taxon>Bacillota</taxon>
        <taxon>Clostridia</taxon>
        <taxon>Eubacteriales</taxon>
        <taxon>Desulfitobacteriaceae</taxon>
        <taxon>Desulfosporosinus</taxon>
    </lineage>
</organism>